<dbReference type="SUPFAM" id="SSF53850">
    <property type="entry name" value="Periplasmic binding protein-like II"/>
    <property type="match status" value="1"/>
</dbReference>
<evidence type="ECO:0000256" key="1">
    <source>
        <dbReference type="ARBA" id="ARBA00009437"/>
    </source>
</evidence>
<dbReference type="InterPro" id="IPR036388">
    <property type="entry name" value="WH-like_DNA-bd_sf"/>
</dbReference>
<comment type="similarity">
    <text evidence="1">Belongs to the LysR transcriptional regulatory family.</text>
</comment>
<keyword evidence="4" id="KW-0238">DNA-binding</keyword>
<keyword evidence="2" id="KW-0678">Repressor</keyword>
<feature type="domain" description="HTH lysR-type" evidence="6">
    <location>
        <begin position="1"/>
        <end position="59"/>
    </location>
</feature>
<evidence type="ECO:0000313" key="8">
    <source>
        <dbReference type="Proteomes" id="UP000596176"/>
    </source>
</evidence>
<dbReference type="PANTHER" id="PTHR30537">
    <property type="entry name" value="HTH-TYPE TRANSCRIPTIONAL REGULATOR"/>
    <property type="match status" value="1"/>
</dbReference>
<accession>A0A7U0N7P0</accession>
<sequence length="303" mass="34115">MTSFIDLEVFVRTVEGGSFSAAARALDITPAAASIAIKRLEQRLGVRLLVRSTRSLRLTEEGQRYLDSARLALGALAEGEQAIREKHQGLSGVLQISAPSDFGRNLLLGWLDEFKRQHPHIQLQLLINDRHADLFREPVDIALRFGQLADSSLVALPILSQHRRLICASPAYLQQHGVPQTPADLAQHSILIYQPSGRRQAEWRFWRGDELTEVPLTGRYFTDDGEVARRWALAGHGIVRKSAIDVVADIQAGRLLALLPEWHSDTVPISLVCPHRSQVSEHVRLLQRFLQQRCQDWMAHHLL</sequence>
<dbReference type="InterPro" id="IPR005119">
    <property type="entry name" value="LysR_subst-bd"/>
</dbReference>
<dbReference type="GO" id="GO:0003700">
    <property type="term" value="F:DNA-binding transcription factor activity"/>
    <property type="evidence" value="ECO:0007669"/>
    <property type="project" value="InterPro"/>
</dbReference>
<dbReference type="GO" id="GO:0006351">
    <property type="term" value="P:DNA-templated transcription"/>
    <property type="evidence" value="ECO:0007669"/>
    <property type="project" value="TreeGrafter"/>
</dbReference>
<dbReference type="PROSITE" id="PS50931">
    <property type="entry name" value="HTH_LYSR"/>
    <property type="match status" value="1"/>
</dbReference>
<dbReference type="EMBL" id="CP068391">
    <property type="protein sequence ID" value="QQX53962.1"/>
    <property type="molecule type" value="Genomic_DNA"/>
</dbReference>
<dbReference type="SUPFAM" id="SSF46785">
    <property type="entry name" value="Winged helix' DNA-binding domain"/>
    <property type="match status" value="1"/>
</dbReference>
<protein>
    <submittedName>
        <fullName evidence="7">LysR family transcriptional regulator</fullName>
    </submittedName>
</protein>
<dbReference type="Proteomes" id="UP000596176">
    <property type="component" value="Chromosome"/>
</dbReference>
<dbReference type="Pfam" id="PF03466">
    <property type="entry name" value="LysR_substrate"/>
    <property type="match status" value="1"/>
</dbReference>
<dbReference type="FunFam" id="1.10.10.10:FF:000001">
    <property type="entry name" value="LysR family transcriptional regulator"/>
    <property type="match status" value="1"/>
</dbReference>
<keyword evidence="5" id="KW-0804">Transcription</keyword>
<evidence type="ECO:0000259" key="6">
    <source>
        <dbReference type="PROSITE" id="PS50931"/>
    </source>
</evidence>
<dbReference type="PRINTS" id="PR00039">
    <property type="entry name" value="HTHLYSR"/>
</dbReference>
<dbReference type="Gene3D" id="1.10.10.10">
    <property type="entry name" value="Winged helix-like DNA-binding domain superfamily/Winged helix DNA-binding domain"/>
    <property type="match status" value="1"/>
</dbReference>
<dbReference type="Gene3D" id="3.40.190.290">
    <property type="match status" value="1"/>
</dbReference>
<dbReference type="PANTHER" id="PTHR30537:SF21">
    <property type="entry name" value="HTH-TYPE TRANSCRIPTIONAL REGULATOR SINR-RELATED"/>
    <property type="match status" value="1"/>
</dbReference>
<evidence type="ECO:0000256" key="4">
    <source>
        <dbReference type="ARBA" id="ARBA00023125"/>
    </source>
</evidence>
<dbReference type="RefSeq" id="WP_207975841.1">
    <property type="nucleotide sequence ID" value="NZ_CP068391.1"/>
</dbReference>
<reference evidence="7 8" key="1">
    <citation type="submission" date="2021-01" db="EMBL/GenBank/DDBJ databases">
        <title>Chromosome sequence of Serratia proteamaculans strain 94 rif-r, isolated from spoiled beef.</title>
        <authorList>
            <person name="Zaytseva Y.V."/>
            <person name="Iablokov S.N."/>
            <person name="Klyukina A."/>
        </authorList>
    </citation>
    <scope>NUCLEOTIDE SEQUENCE [LARGE SCALE GENOMIC DNA]</scope>
    <source>
        <strain evidence="7 8">94 rif-r</strain>
    </source>
</reference>
<keyword evidence="3" id="KW-0805">Transcription regulation</keyword>
<evidence type="ECO:0000256" key="5">
    <source>
        <dbReference type="ARBA" id="ARBA00023163"/>
    </source>
</evidence>
<dbReference type="AlphaFoldDB" id="A0A7U0N7P0"/>
<dbReference type="InterPro" id="IPR000847">
    <property type="entry name" value="LysR_HTH_N"/>
</dbReference>
<name>A0A7U0N7P0_SERPR</name>
<dbReference type="GO" id="GO:0043565">
    <property type="term" value="F:sequence-specific DNA binding"/>
    <property type="evidence" value="ECO:0007669"/>
    <property type="project" value="TreeGrafter"/>
</dbReference>
<dbReference type="Pfam" id="PF00126">
    <property type="entry name" value="HTH_1"/>
    <property type="match status" value="1"/>
</dbReference>
<dbReference type="InterPro" id="IPR058163">
    <property type="entry name" value="LysR-type_TF_proteobact-type"/>
</dbReference>
<evidence type="ECO:0000256" key="3">
    <source>
        <dbReference type="ARBA" id="ARBA00023015"/>
    </source>
</evidence>
<evidence type="ECO:0000313" key="7">
    <source>
        <dbReference type="EMBL" id="QQX53962.1"/>
    </source>
</evidence>
<organism evidence="7 8">
    <name type="scientific">Serratia proteamaculans</name>
    <dbReference type="NCBI Taxonomy" id="28151"/>
    <lineage>
        <taxon>Bacteria</taxon>
        <taxon>Pseudomonadati</taxon>
        <taxon>Pseudomonadota</taxon>
        <taxon>Gammaproteobacteria</taxon>
        <taxon>Enterobacterales</taxon>
        <taxon>Yersiniaceae</taxon>
        <taxon>Serratia</taxon>
    </lineage>
</organism>
<dbReference type="FunFam" id="3.40.190.290:FF:000001">
    <property type="entry name" value="Transcriptional regulator, LysR family"/>
    <property type="match status" value="1"/>
</dbReference>
<gene>
    <name evidence="7" type="ORF">JKX24_02695</name>
</gene>
<dbReference type="CDD" id="cd08422">
    <property type="entry name" value="PBP2_CrgA_like"/>
    <property type="match status" value="1"/>
</dbReference>
<dbReference type="InterPro" id="IPR036390">
    <property type="entry name" value="WH_DNA-bd_sf"/>
</dbReference>
<evidence type="ECO:0000256" key="2">
    <source>
        <dbReference type="ARBA" id="ARBA00022491"/>
    </source>
</evidence>
<proteinExistence type="inferred from homology"/>